<evidence type="ECO:0000259" key="2">
    <source>
        <dbReference type="PROSITE" id="PS51272"/>
    </source>
</evidence>
<reference evidence="3 4" key="1">
    <citation type="submission" date="2018-01" db="EMBL/GenBank/DDBJ databases">
        <title>The whole genome sequencing and assembly of Paenibacillus chitinolyticus KCCM 41400 strain.</title>
        <authorList>
            <person name="Kim J.-Y."/>
            <person name="Park M.-K."/>
            <person name="Lee Y.-J."/>
            <person name="Yi H."/>
            <person name="Bahn Y.-S."/>
            <person name="Kim J.F."/>
            <person name="Lee D.-W."/>
        </authorList>
    </citation>
    <scope>NUCLEOTIDE SEQUENCE [LARGE SCALE GENOMIC DNA]</scope>
    <source>
        <strain evidence="3 4">KCCM 41400</strain>
    </source>
</reference>
<feature type="chain" id="PRO_5019230101" evidence="1">
    <location>
        <begin position="27"/>
        <end position="773"/>
    </location>
</feature>
<dbReference type="InterPro" id="IPR001119">
    <property type="entry name" value="SLH_dom"/>
</dbReference>
<organism evidence="3 4">
    <name type="scientific">Paenibacillus chitinolyticus</name>
    <dbReference type="NCBI Taxonomy" id="79263"/>
    <lineage>
        <taxon>Bacteria</taxon>
        <taxon>Bacillati</taxon>
        <taxon>Bacillota</taxon>
        <taxon>Bacilli</taxon>
        <taxon>Bacillales</taxon>
        <taxon>Paenibacillaceae</taxon>
        <taxon>Paenibacillus</taxon>
    </lineage>
</organism>
<dbReference type="AlphaFoldDB" id="A0A410WP79"/>
<dbReference type="Pfam" id="PF16244">
    <property type="entry name" value="DUF4901"/>
    <property type="match status" value="2"/>
</dbReference>
<dbReference type="Pfam" id="PF00395">
    <property type="entry name" value="SLH"/>
    <property type="match status" value="2"/>
</dbReference>
<keyword evidence="1" id="KW-0732">Signal</keyword>
<dbReference type="GeneID" id="95373243"/>
<protein>
    <submittedName>
        <fullName evidence="3">S-layer homology domain-containing protein</fullName>
    </submittedName>
</protein>
<feature type="domain" description="SLH" evidence="2">
    <location>
        <begin position="655"/>
        <end position="717"/>
    </location>
</feature>
<dbReference type="Proteomes" id="UP000288943">
    <property type="component" value="Chromosome"/>
</dbReference>
<dbReference type="OrthoDB" id="2473368at2"/>
<accession>A0A410WP79</accession>
<feature type="signal peptide" evidence="1">
    <location>
        <begin position="1"/>
        <end position="26"/>
    </location>
</feature>
<name>A0A410WP79_9BACL</name>
<dbReference type="EMBL" id="CP026520">
    <property type="protein sequence ID" value="QAV16206.1"/>
    <property type="molecule type" value="Genomic_DNA"/>
</dbReference>
<evidence type="ECO:0000256" key="1">
    <source>
        <dbReference type="SAM" id="SignalP"/>
    </source>
</evidence>
<evidence type="ECO:0000313" key="3">
    <source>
        <dbReference type="EMBL" id="QAV16206.1"/>
    </source>
</evidence>
<feature type="domain" description="SLH" evidence="2">
    <location>
        <begin position="589"/>
        <end position="651"/>
    </location>
</feature>
<sequence length="773" mass="86113">MKIILKAGTAVVTSALLFGTVTPVMASKAVTGASATIANPVSDQGKEQIDISQEEVKVTKEQAVELAKKYVALPEGFSLQGANLSMSRGFGGKPAKTWNLNFSHKEKKDYYSYLSYSLDADSGALLGYNFSSKNPDSKPVYPPKTSLDQAKTIASDYIAKLSPELQKQVKYNDLRESSRKTPLNVYEDYRFSFDRVVDGVPFPQNNITVAVDSEGRLSDYRVYWDKDAAFDKKEGVITPEQADKAFRNQAEPVLQYLIPYQSKELKPAISYSMAALQLDAKTGKPLYESKAPAAVKTLTEQPQSGTGTAVTTKESALKRAQQLVKIPADAKLEEANYSEYENESTKQTDANWNFQWALPGKDGAKDNRGYVSLAIDAKTGELTNFSHYDYSSNRTIKPEEVKVSFEEAKGKAVDFVKKTNPSYAHQLVLETTEAPKTDSKLVGIDQDYTYTFLFSRFIDGVRVENDNIHVGVDKRTGEVQNSYVNISKLAFPAKKPAVLDKDKAKELLLSQYQLRLVYQSVGLEGQIPPGIPVERYNVLAASGKYPTDNQNQKAQLVYTLENKYENVAYFLDAESGKWRSRDNGEVISLEPVKVDDIAGHWAQNELQLMLDYQALEVKDGKVKPDQSIKRGELIKMLVIADSGGGYYPAGAMDGRKNSFKDVEKSNAYFSYVETALDRKWIDRTSDEFNPDQPITREEMASLIVRALNYKKLTEFDNVFNRNFTDASELKNIGNAAIVTGMGIMSADGGKFSPKLEVTRAQAATAFYRYLQKR</sequence>
<evidence type="ECO:0000313" key="4">
    <source>
        <dbReference type="Proteomes" id="UP000288943"/>
    </source>
</evidence>
<dbReference type="RefSeq" id="WP_042231236.1">
    <property type="nucleotide sequence ID" value="NZ_CP026520.1"/>
</dbReference>
<feature type="domain" description="SLH" evidence="2">
    <location>
        <begin position="718"/>
        <end position="773"/>
    </location>
</feature>
<dbReference type="KEGG" id="pchi:PC41400_00225"/>
<dbReference type="InterPro" id="IPR032599">
    <property type="entry name" value="YcdB/YcdC_rep_domain"/>
</dbReference>
<dbReference type="PROSITE" id="PS51272">
    <property type="entry name" value="SLH"/>
    <property type="match status" value="3"/>
</dbReference>
<gene>
    <name evidence="3" type="ORF">PC41400_00225</name>
</gene>
<proteinExistence type="predicted"/>